<dbReference type="AlphaFoldDB" id="A0A1I2X2E5"/>
<reference evidence="4" key="1">
    <citation type="submission" date="2016-10" db="EMBL/GenBank/DDBJ databases">
        <authorList>
            <person name="Varghese N."/>
            <person name="Submissions S."/>
        </authorList>
    </citation>
    <scope>NUCLEOTIDE SEQUENCE [LARGE SCALE GENOMIC DNA]</scope>
    <source>
        <strain evidence="4">LP51</strain>
    </source>
</reference>
<dbReference type="NCBIfam" id="TIGR01845">
    <property type="entry name" value="outer_NodT"/>
    <property type="match status" value="1"/>
</dbReference>
<dbReference type="GO" id="GO:0015562">
    <property type="term" value="F:efflux transmembrane transporter activity"/>
    <property type="evidence" value="ECO:0007669"/>
    <property type="project" value="InterPro"/>
</dbReference>
<name>A0A1I2X2E5_9BACT</name>
<keyword evidence="2" id="KW-0812">Transmembrane</keyword>
<dbReference type="PANTHER" id="PTHR30203:SF30">
    <property type="entry name" value="OUTER MEMBRANE PROTEIN-RELATED"/>
    <property type="match status" value="1"/>
</dbReference>
<dbReference type="Pfam" id="PF02321">
    <property type="entry name" value="OEP"/>
    <property type="match status" value="2"/>
</dbReference>
<dbReference type="SUPFAM" id="SSF56954">
    <property type="entry name" value="Outer membrane efflux proteins (OEP)"/>
    <property type="match status" value="1"/>
</dbReference>
<accession>A0A1I2X2E5</accession>
<sequence length="492" mass="53935">MFYQIDFATMHLYRSFLKTIPCLLLLVLLGACKAIEPAQLPAAATMPATFGSNADSASLGDMRWRDFFKDEHLVRLIDTALHNNPDVLAAAQQIEMARATVLQTRGARLPQVSAVGAAGVDRYGKYTMTGVGNFDTNLSPNISEDQKVAQPHVPEYFLGLRSSWEIDLWGKLRQSRKAAVTRLLASEKGRQLVTTSLVADVANLYYQLLSLDNELAILDRNIALQERALELVRIQKEGGRATELAVKQFAAQLLNTQALKAEKAQEITETENQLNRLLGRHPQPIARGASLVEQELPEQVQAGVPSDLLRRRPDIQQAELELQATKADVAAARAAFLPALTLNPYVGYNAFDASLLFKPASLAYGVLGGLSAPLLNRSNIRADLRRADAGKLQAFAAYQGAVLTGVQEVMTNLRGIENFRQAADLKQEEVEVLQEAVGTANDLYAAGYASYLEIITAQRSVLEAELHLTNTRKNILQSTVALYRALGGGWQE</sequence>
<keyword evidence="2" id="KW-1134">Transmembrane beta strand</keyword>
<keyword evidence="2" id="KW-0472">Membrane</keyword>
<evidence type="ECO:0000256" key="1">
    <source>
        <dbReference type="ARBA" id="ARBA00007613"/>
    </source>
</evidence>
<dbReference type="EMBL" id="FOOT01000005">
    <property type="protein sequence ID" value="SFH07713.1"/>
    <property type="molecule type" value="Genomic_DNA"/>
</dbReference>
<protein>
    <submittedName>
        <fullName evidence="3">Efflux transporter, outer membrane factor (OMF) lipoprotein, NodT family</fullName>
    </submittedName>
</protein>
<keyword evidence="2" id="KW-0564">Palmitate</keyword>
<evidence type="ECO:0000313" key="4">
    <source>
        <dbReference type="Proteomes" id="UP000198724"/>
    </source>
</evidence>
<gene>
    <name evidence="3" type="ORF">SAMN05421739_105346</name>
</gene>
<keyword evidence="2 3" id="KW-0449">Lipoprotein</keyword>
<comment type="subcellular location">
    <subcellularLocation>
        <location evidence="2">Cell membrane</location>
        <topology evidence="2">Lipid-anchor</topology>
    </subcellularLocation>
</comment>
<dbReference type="GO" id="GO:0005886">
    <property type="term" value="C:plasma membrane"/>
    <property type="evidence" value="ECO:0007669"/>
    <property type="project" value="UniProtKB-SubCell"/>
</dbReference>
<dbReference type="STRING" id="1436961.SAMN05421739_105346"/>
<keyword evidence="4" id="KW-1185">Reference proteome</keyword>
<dbReference type="Proteomes" id="UP000198724">
    <property type="component" value="Unassembled WGS sequence"/>
</dbReference>
<dbReference type="InterPro" id="IPR003423">
    <property type="entry name" value="OMP_efflux"/>
</dbReference>
<organism evidence="3 4">
    <name type="scientific">Pontibacter chinhatensis</name>
    <dbReference type="NCBI Taxonomy" id="1436961"/>
    <lineage>
        <taxon>Bacteria</taxon>
        <taxon>Pseudomonadati</taxon>
        <taxon>Bacteroidota</taxon>
        <taxon>Cytophagia</taxon>
        <taxon>Cytophagales</taxon>
        <taxon>Hymenobacteraceae</taxon>
        <taxon>Pontibacter</taxon>
    </lineage>
</organism>
<dbReference type="Gene3D" id="2.20.200.10">
    <property type="entry name" value="Outer membrane efflux proteins (OEP)"/>
    <property type="match status" value="1"/>
</dbReference>
<evidence type="ECO:0000256" key="2">
    <source>
        <dbReference type="RuleBase" id="RU362097"/>
    </source>
</evidence>
<proteinExistence type="inferred from homology"/>
<comment type="similarity">
    <text evidence="1 2">Belongs to the outer membrane factor (OMF) (TC 1.B.17) family.</text>
</comment>
<evidence type="ECO:0000313" key="3">
    <source>
        <dbReference type="EMBL" id="SFH07713.1"/>
    </source>
</evidence>
<dbReference type="Gene3D" id="1.20.1600.10">
    <property type="entry name" value="Outer membrane efflux proteins (OEP)"/>
    <property type="match status" value="1"/>
</dbReference>
<dbReference type="InterPro" id="IPR010131">
    <property type="entry name" value="MdtP/NodT-like"/>
</dbReference>
<dbReference type="PANTHER" id="PTHR30203">
    <property type="entry name" value="OUTER MEMBRANE CATION EFFLUX PROTEIN"/>
    <property type="match status" value="1"/>
</dbReference>